<dbReference type="InterPro" id="IPR029026">
    <property type="entry name" value="tRNA_m1G_MTases_N"/>
</dbReference>
<dbReference type="AlphaFoldDB" id="A0A3B0MGP6"/>
<proteinExistence type="predicted"/>
<dbReference type="VEuPathDB" id="PiroplasmaDB:TA20290"/>
<evidence type="ECO:0000313" key="1">
    <source>
        <dbReference type="EMBL" id="SVP88704.1"/>
    </source>
</evidence>
<name>A0A3B0MGP6_THEAN</name>
<gene>
    <name evidence="1" type="ORF">TAT_000056000</name>
    <name evidence="2" type="ORF">TAV_000055800</name>
</gene>
<reference evidence="1" key="1">
    <citation type="submission" date="2018-07" db="EMBL/GenBank/DDBJ databases">
        <authorList>
            <person name="Quirk P.G."/>
            <person name="Krulwich T.A."/>
        </authorList>
    </citation>
    <scope>NUCLEOTIDE SEQUENCE</scope>
    <source>
        <strain evidence="1">Anand</strain>
    </source>
</reference>
<dbReference type="Gene3D" id="3.40.1280.10">
    <property type="match status" value="1"/>
</dbReference>
<evidence type="ECO:0000313" key="2">
    <source>
        <dbReference type="EMBL" id="SVP89857.1"/>
    </source>
</evidence>
<dbReference type="EMBL" id="UIVT01000001">
    <property type="protein sequence ID" value="SVP88704.1"/>
    <property type="molecule type" value="Genomic_DNA"/>
</dbReference>
<sequence>MRIYIILEDSDIYNKESRLDILHQSLLILQDSIINKVINNYPFIHLIIHLSKIMRN</sequence>
<dbReference type="SUPFAM" id="SSF75217">
    <property type="entry name" value="alpha/beta knot"/>
    <property type="match status" value="1"/>
</dbReference>
<accession>A0A3B0MGP6</accession>
<dbReference type="EMBL" id="UIVS01000001">
    <property type="protein sequence ID" value="SVP89857.1"/>
    <property type="molecule type" value="Genomic_DNA"/>
</dbReference>
<dbReference type="InterPro" id="IPR029028">
    <property type="entry name" value="Alpha/beta_knot_MTases"/>
</dbReference>
<organism evidence="1">
    <name type="scientific">Theileria annulata</name>
    <dbReference type="NCBI Taxonomy" id="5874"/>
    <lineage>
        <taxon>Eukaryota</taxon>
        <taxon>Sar</taxon>
        <taxon>Alveolata</taxon>
        <taxon>Apicomplexa</taxon>
        <taxon>Aconoidasida</taxon>
        <taxon>Piroplasmida</taxon>
        <taxon>Theileriidae</taxon>
        <taxon>Theileria</taxon>
    </lineage>
</organism>
<protein>
    <submittedName>
        <fullName evidence="1">Uncharacterized protein</fullName>
    </submittedName>
</protein>